<evidence type="ECO:0000313" key="3">
    <source>
        <dbReference type="EMBL" id="GAA3826840.1"/>
    </source>
</evidence>
<dbReference type="InterPro" id="IPR024344">
    <property type="entry name" value="MDMPI_metal-binding"/>
</dbReference>
<feature type="domain" description="MDMPI C-terminal" evidence="1">
    <location>
        <begin position="152"/>
        <end position="253"/>
    </location>
</feature>
<reference evidence="4" key="1">
    <citation type="journal article" date="2019" name="Int. J. Syst. Evol. Microbiol.">
        <title>The Global Catalogue of Microorganisms (GCM) 10K type strain sequencing project: providing services to taxonomists for standard genome sequencing and annotation.</title>
        <authorList>
            <consortium name="The Broad Institute Genomics Platform"/>
            <consortium name="The Broad Institute Genome Sequencing Center for Infectious Disease"/>
            <person name="Wu L."/>
            <person name="Ma J."/>
        </authorList>
    </citation>
    <scope>NUCLEOTIDE SEQUENCE [LARGE SCALE GENOMIC DNA]</scope>
    <source>
        <strain evidence="4">JCM 16908</strain>
    </source>
</reference>
<name>A0ABP7IU50_9ACTN</name>
<keyword evidence="3" id="KW-0413">Isomerase</keyword>
<comment type="caution">
    <text evidence="3">The sequence shown here is derived from an EMBL/GenBank/DDBJ whole genome shotgun (WGS) entry which is preliminary data.</text>
</comment>
<evidence type="ECO:0000313" key="4">
    <source>
        <dbReference type="Proteomes" id="UP001500888"/>
    </source>
</evidence>
<protein>
    <submittedName>
        <fullName evidence="3">Maleylpyruvate isomerase family mycothiol-dependent enzyme</fullName>
    </submittedName>
</protein>
<dbReference type="RefSeq" id="WP_344946088.1">
    <property type="nucleotide sequence ID" value="NZ_BAAAZR010000020.1"/>
</dbReference>
<dbReference type="EMBL" id="BAAAZR010000020">
    <property type="protein sequence ID" value="GAA3826840.1"/>
    <property type="molecule type" value="Genomic_DNA"/>
</dbReference>
<dbReference type="Pfam" id="PF07398">
    <property type="entry name" value="MDMPI_C"/>
    <property type="match status" value="1"/>
</dbReference>
<proteinExistence type="predicted"/>
<dbReference type="GO" id="GO:0016853">
    <property type="term" value="F:isomerase activity"/>
    <property type="evidence" value="ECO:0007669"/>
    <property type="project" value="UniProtKB-KW"/>
</dbReference>
<dbReference type="Pfam" id="PF11716">
    <property type="entry name" value="MDMPI_N"/>
    <property type="match status" value="1"/>
</dbReference>
<evidence type="ECO:0000259" key="1">
    <source>
        <dbReference type="Pfam" id="PF07398"/>
    </source>
</evidence>
<sequence length="260" mass="28772">MSVEIKGWSHEDYCSAIEVEMRRFVRVAGDADPAAEVPTCPGWTMTKLLKHLGLTQRWAGHIVENRLQVPIPFRQVPVTLPDDDKGYPRWLGEGAVSLVATLRAAGADTAVWSWGPDQRSGFWARRMLHEGTVHRADAEITCGIEPRIDTRIAIDGIDELLDNLSAAPWISDRLKELSGKGETLHFHATDVGTGSGEWMVTLRPEGFTWEHGHGKGNVAVRGSASDLILLLYGRLKPSDQRFELFGDDDLLARWLGATAL</sequence>
<dbReference type="InterPro" id="IPR010872">
    <property type="entry name" value="MDMPI_C-term_domain"/>
</dbReference>
<accession>A0ABP7IU50</accession>
<gene>
    <name evidence="3" type="ORF">GCM10022226_54580</name>
</gene>
<dbReference type="PANTHER" id="PTHR40758:SF1">
    <property type="entry name" value="CONSERVED PROTEIN"/>
    <property type="match status" value="1"/>
</dbReference>
<feature type="domain" description="Mycothiol-dependent maleylpyruvate isomerase metal-binding" evidence="2">
    <location>
        <begin position="16"/>
        <end position="138"/>
    </location>
</feature>
<dbReference type="InterPro" id="IPR034660">
    <property type="entry name" value="DinB/YfiT-like"/>
</dbReference>
<dbReference type="InterPro" id="IPR017517">
    <property type="entry name" value="Maleyloyr_isom"/>
</dbReference>
<dbReference type="Proteomes" id="UP001500888">
    <property type="component" value="Unassembled WGS sequence"/>
</dbReference>
<organism evidence="3 4">
    <name type="scientific">Sphaerisporangium flaviroseum</name>
    <dbReference type="NCBI Taxonomy" id="509199"/>
    <lineage>
        <taxon>Bacteria</taxon>
        <taxon>Bacillati</taxon>
        <taxon>Actinomycetota</taxon>
        <taxon>Actinomycetes</taxon>
        <taxon>Streptosporangiales</taxon>
        <taxon>Streptosporangiaceae</taxon>
        <taxon>Sphaerisporangium</taxon>
    </lineage>
</organism>
<keyword evidence="4" id="KW-1185">Reference proteome</keyword>
<evidence type="ECO:0000259" key="2">
    <source>
        <dbReference type="Pfam" id="PF11716"/>
    </source>
</evidence>
<dbReference type="NCBIfam" id="TIGR03083">
    <property type="entry name" value="maleylpyruvate isomerase family mycothiol-dependent enzyme"/>
    <property type="match status" value="1"/>
</dbReference>
<dbReference type="SUPFAM" id="SSF109854">
    <property type="entry name" value="DinB/YfiT-like putative metalloenzymes"/>
    <property type="match status" value="1"/>
</dbReference>
<dbReference type="PANTHER" id="PTHR40758">
    <property type="entry name" value="CONSERVED PROTEIN"/>
    <property type="match status" value="1"/>
</dbReference>